<reference evidence="2" key="1">
    <citation type="submission" date="2023-08" db="EMBL/GenBank/DDBJ databases">
        <authorList>
            <person name="Alioto T."/>
            <person name="Alioto T."/>
            <person name="Gomez Garrido J."/>
        </authorList>
    </citation>
    <scope>NUCLEOTIDE SEQUENCE</scope>
</reference>
<name>A0AA36ANH3_OCTVU</name>
<feature type="region of interest" description="Disordered" evidence="1">
    <location>
        <begin position="58"/>
        <end position="86"/>
    </location>
</feature>
<sequence>MGEEFSLRDIHWEREALMINGYRDILNFDKSMRSKSDCEIVSDYHYLLFVDTANSHSPYVESEASGDGDNKTNSGSTLESKMDIVK</sequence>
<accession>A0AA36ANH3</accession>
<gene>
    <name evidence="2" type="ORF">OCTVUL_1B001841</name>
</gene>
<evidence type="ECO:0000256" key="1">
    <source>
        <dbReference type="SAM" id="MobiDB-lite"/>
    </source>
</evidence>
<proteinExistence type="predicted"/>
<dbReference type="AlphaFoldDB" id="A0AA36ANH3"/>
<keyword evidence="3" id="KW-1185">Reference proteome</keyword>
<dbReference type="EMBL" id="OX597816">
    <property type="protein sequence ID" value="CAI9719430.1"/>
    <property type="molecule type" value="Genomic_DNA"/>
</dbReference>
<protein>
    <submittedName>
        <fullName evidence="2">Uncharacterized protein</fullName>
    </submittedName>
</protein>
<dbReference type="Proteomes" id="UP001162480">
    <property type="component" value="Chromosome 3"/>
</dbReference>
<evidence type="ECO:0000313" key="2">
    <source>
        <dbReference type="EMBL" id="CAI9719430.1"/>
    </source>
</evidence>
<evidence type="ECO:0000313" key="3">
    <source>
        <dbReference type="Proteomes" id="UP001162480"/>
    </source>
</evidence>
<organism evidence="2 3">
    <name type="scientific">Octopus vulgaris</name>
    <name type="common">Common octopus</name>
    <dbReference type="NCBI Taxonomy" id="6645"/>
    <lineage>
        <taxon>Eukaryota</taxon>
        <taxon>Metazoa</taxon>
        <taxon>Spiralia</taxon>
        <taxon>Lophotrochozoa</taxon>
        <taxon>Mollusca</taxon>
        <taxon>Cephalopoda</taxon>
        <taxon>Coleoidea</taxon>
        <taxon>Octopodiformes</taxon>
        <taxon>Octopoda</taxon>
        <taxon>Incirrata</taxon>
        <taxon>Octopodidae</taxon>
        <taxon>Octopus</taxon>
    </lineage>
</organism>